<comment type="caution">
    <text evidence="5">Lacks conserved residue(s) required for the propagation of feature annotation.</text>
</comment>
<accession>A0AAD7UFC4</accession>
<reference evidence="8" key="1">
    <citation type="submission" date="2023-01" db="EMBL/GenBank/DDBJ databases">
        <title>Metagenome sequencing of chrysophaentin producing Chrysophaeum taylorii.</title>
        <authorList>
            <person name="Davison J."/>
            <person name="Bewley C."/>
        </authorList>
    </citation>
    <scope>NUCLEOTIDE SEQUENCE</scope>
    <source>
        <strain evidence="8">NIES-1699</strain>
    </source>
</reference>
<evidence type="ECO:0000256" key="5">
    <source>
        <dbReference type="PROSITE-ProRule" id="PRU01161"/>
    </source>
</evidence>
<keyword evidence="6" id="KW-1133">Transmembrane helix</keyword>
<dbReference type="GO" id="GO:0016042">
    <property type="term" value="P:lipid catabolic process"/>
    <property type="evidence" value="ECO:0007669"/>
    <property type="project" value="UniProtKB-UniRule"/>
</dbReference>
<keyword evidence="4 5" id="KW-0443">Lipid metabolism</keyword>
<dbReference type="InterPro" id="IPR050301">
    <property type="entry name" value="NTE"/>
</dbReference>
<dbReference type="InterPro" id="IPR016035">
    <property type="entry name" value="Acyl_Trfase/lysoPLipase"/>
</dbReference>
<dbReference type="PROSITE" id="PS51635">
    <property type="entry name" value="PNPLA"/>
    <property type="match status" value="1"/>
</dbReference>
<proteinExistence type="inferred from homology"/>
<dbReference type="GO" id="GO:0004806">
    <property type="term" value="F:triacylglycerol lipase activity"/>
    <property type="evidence" value="ECO:0007669"/>
    <property type="project" value="InterPro"/>
</dbReference>
<dbReference type="Pfam" id="PF11815">
    <property type="entry name" value="DUF3336"/>
    <property type="match status" value="1"/>
</dbReference>
<dbReference type="InterPro" id="IPR021771">
    <property type="entry name" value="Triacylglycerol_lipase_N"/>
</dbReference>
<feature type="transmembrane region" description="Helical" evidence="6">
    <location>
        <begin position="89"/>
        <end position="111"/>
    </location>
</feature>
<sequence>MAVIKTLVPSGWKGAEVVAKKTFGAPLLDMQGITLDAKTVSNIAVALAVMATLLRARAGWLTWFSLFVLALTMVPRLNQLSYNVMRWPLLVAVYLSVVVEMVLYVVLRVFVRMLEMAMETRTHRELRHALGRAEDYESWLSCARALDAWTGVALWQADLRSTRYNWPLVKGKITKLREGRLKRDWRAVVAALRLCTRPNVGGIMAPQLFSATHTGDPKTIVTDFVEEITASIQWLTKFALETHAALVQREELNDDDDNEGTDHRFSEVAVLRDDVHEHRFSEVAGTQSRVAFREESYSLLETAREFFVAAKESYGRTVLCLSGGGALGTYHFGVARALWCEDLLPDCVCGTSAGGIIASFICSRDDVELERDLMDDDALRRHLVAFDQSMIECVIQLYREGAMYDAKAFLEKVRWFANDCETGIRDMTFLEAYQRSGRHLAITACVKEGKRAPPVLLNHLTSPHVVIASAILATAGVPGLIKPTVLLEKDPDTGDVAPQTASETYIDGSIVTDIPTVALKEAFNARFIVASQVNPHIAPMLYHTHGSVGNPSRWFSPPTSEDAWRGGFVVAAAELFLKYDMVAKLQFLRDIDAAPGWSGRVLTQKFQGNVTITPSLHVRDYFEVFKNPTKHTLPRFLREGRVATYQKISMIRTRFAIERALAESCRALESALEAAQPASDNSSDGPYGTAAAFRKYHSGTEHHAWMHEVVQRRRTKSRMSQQPNGRLWSTPEKLSSFEDGVPFAQNSGLWM</sequence>
<keyword evidence="6" id="KW-0472">Membrane</keyword>
<comment type="caution">
    <text evidence="8">The sequence shown here is derived from an EMBL/GenBank/DDBJ whole genome shotgun (WGS) entry which is preliminary data.</text>
</comment>
<dbReference type="InterPro" id="IPR002641">
    <property type="entry name" value="PNPLA_dom"/>
</dbReference>
<evidence type="ECO:0000259" key="7">
    <source>
        <dbReference type="PROSITE" id="PS51635"/>
    </source>
</evidence>
<keyword evidence="2 5" id="KW-0378">Hydrolase</keyword>
<keyword evidence="9" id="KW-1185">Reference proteome</keyword>
<feature type="short sequence motif" description="GXSXG" evidence="5">
    <location>
        <begin position="350"/>
        <end position="354"/>
    </location>
</feature>
<feature type="active site" description="Proton acceptor" evidence="5">
    <location>
        <position position="507"/>
    </location>
</feature>
<evidence type="ECO:0000256" key="4">
    <source>
        <dbReference type="ARBA" id="ARBA00023098"/>
    </source>
</evidence>
<dbReference type="PANTHER" id="PTHR14226:SF66">
    <property type="entry name" value="TRIACYLGLYCEROL LIPASE PTL2"/>
    <property type="match status" value="1"/>
</dbReference>
<evidence type="ECO:0000256" key="1">
    <source>
        <dbReference type="ARBA" id="ARBA00006104"/>
    </source>
</evidence>
<feature type="active site" description="Nucleophile" evidence="5">
    <location>
        <position position="352"/>
    </location>
</feature>
<keyword evidence="6" id="KW-0812">Transmembrane</keyword>
<comment type="similarity">
    <text evidence="1">Belongs to the PLPL family.</text>
</comment>
<dbReference type="AlphaFoldDB" id="A0AAD7UFC4"/>
<organism evidence="8 9">
    <name type="scientific">Chrysophaeum taylorii</name>
    <dbReference type="NCBI Taxonomy" id="2483200"/>
    <lineage>
        <taxon>Eukaryota</taxon>
        <taxon>Sar</taxon>
        <taxon>Stramenopiles</taxon>
        <taxon>Ochrophyta</taxon>
        <taxon>Pelagophyceae</taxon>
        <taxon>Pelagomonadales</taxon>
        <taxon>Pelagomonadaceae</taxon>
        <taxon>Chrysophaeum</taxon>
    </lineage>
</organism>
<name>A0AAD7UFC4_9STRA</name>
<dbReference type="Proteomes" id="UP001230188">
    <property type="component" value="Unassembled WGS sequence"/>
</dbReference>
<feature type="domain" description="PNPLA" evidence="7">
    <location>
        <begin position="319"/>
        <end position="520"/>
    </location>
</feature>
<evidence type="ECO:0000256" key="6">
    <source>
        <dbReference type="SAM" id="Phobius"/>
    </source>
</evidence>
<gene>
    <name evidence="8" type="ORF">CTAYLR_000891</name>
</gene>
<keyword evidence="3 5" id="KW-0442">Lipid degradation</keyword>
<dbReference type="Pfam" id="PF01734">
    <property type="entry name" value="Patatin"/>
    <property type="match status" value="1"/>
</dbReference>
<feature type="short sequence motif" description="GXGXXG" evidence="5">
    <location>
        <begin position="323"/>
        <end position="328"/>
    </location>
</feature>
<dbReference type="Gene3D" id="3.40.1090.10">
    <property type="entry name" value="Cytosolic phospholipase A2 catalytic domain"/>
    <property type="match status" value="2"/>
</dbReference>
<protein>
    <recommendedName>
        <fullName evidence="7">PNPLA domain-containing protein</fullName>
    </recommendedName>
</protein>
<evidence type="ECO:0000313" key="8">
    <source>
        <dbReference type="EMBL" id="KAJ8604499.1"/>
    </source>
</evidence>
<evidence type="ECO:0000313" key="9">
    <source>
        <dbReference type="Proteomes" id="UP001230188"/>
    </source>
</evidence>
<evidence type="ECO:0000256" key="2">
    <source>
        <dbReference type="ARBA" id="ARBA00022801"/>
    </source>
</evidence>
<dbReference type="PANTHER" id="PTHR14226">
    <property type="entry name" value="NEUROPATHY TARGET ESTERASE/SWISS CHEESE D.MELANOGASTER"/>
    <property type="match status" value="1"/>
</dbReference>
<feature type="transmembrane region" description="Helical" evidence="6">
    <location>
        <begin position="60"/>
        <end position="77"/>
    </location>
</feature>
<dbReference type="SUPFAM" id="SSF52151">
    <property type="entry name" value="FabD/lysophospholipase-like"/>
    <property type="match status" value="1"/>
</dbReference>
<dbReference type="EMBL" id="JAQMWT010000330">
    <property type="protein sequence ID" value="KAJ8604499.1"/>
    <property type="molecule type" value="Genomic_DNA"/>
</dbReference>
<evidence type="ECO:0000256" key="3">
    <source>
        <dbReference type="ARBA" id="ARBA00022963"/>
    </source>
</evidence>